<organism evidence="6 7">
    <name type="scientific">Palleronia pelagia</name>
    <dbReference type="NCBI Taxonomy" id="387096"/>
    <lineage>
        <taxon>Bacteria</taxon>
        <taxon>Pseudomonadati</taxon>
        <taxon>Pseudomonadota</taxon>
        <taxon>Alphaproteobacteria</taxon>
        <taxon>Rhodobacterales</taxon>
        <taxon>Roseobacteraceae</taxon>
        <taxon>Palleronia</taxon>
    </lineage>
</organism>
<dbReference type="PANTHER" id="PTHR43350:SF19">
    <property type="entry name" value="D-GULOSIDE 3-DEHYDROGENASE"/>
    <property type="match status" value="1"/>
</dbReference>
<sequence length="319" mass="33567">MNMHATALWCDAPGVVSARAGAVGDGIAVGSLYSGISRGTERLVFEGRVPDSEAGRMRAPAQEGDFPFPVKYGYAAVGRVLEGPREGQEVFALYPHQTQFRLPAEALTPLPDGLPADRAVLGANMETALNILWDSGAGAGDRIAVIGAGLVGTLTGYLAARLPGAEVTLVDVNADRAMPARTLDCDFASPEAAPRDCDVVIHTSATADGLASAIDCAGVEAAVVEASWYGSGTVAAPLGGAFHSRRLRIIGSQVGQVPPHRRARWDYARRLGMALNLLRDPRLDILISGETAFADLPERYGAILGDPATLCHRVRYDPI</sequence>
<protein>
    <recommendedName>
        <fullName evidence="8">Threonine dehydrogenase</fullName>
    </recommendedName>
</protein>
<dbReference type="GO" id="GO:0016491">
    <property type="term" value="F:oxidoreductase activity"/>
    <property type="evidence" value="ECO:0007669"/>
    <property type="project" value="UniProtKB-KW"/>
</dbReference>
<dbReference type="AlphaFoldDB" id="A0A1H8DGD7"/>
<dbReference type="SUPFAM" id="SSF51735">
    <property type="entry name" value="NAD(P)-binding Rossmann-fold domains"/>
    <property type="match status" value="1"/>
</dbReference>
<name>A0A1H8DGD7_9RHOB</name>
<dbReference type="EMBL" id="FOCM01000002">
    <property type="protein sequence ID" value="SEN05537.1"/>
    <property type="molecule type" value="Genomic_DNA"/>
</dbReference>
<evidence type="ECO:0008006" key="8">
    <source>
        <dbReference type="Google" id="ProtNLM"/>
    </source>
</evidence>
<evidence type="ECO:0000256" key="5">
    <source>
        <dbReference type="ARBA" id="ARBA00023002"/>
    </source>
</evidence>
<evidence type="ECO:0000313" key="6">
    <source>
        <dbReference type="EMBL" id="SEN05537.1"/>
    </source>
</evidence>
<dbReference type="InterPro" id="IPR011032">
    <property type="entry name" value="GroES-like_sf"/>
</dbReference>
<dbReference type="PANTHER" id="PTHR43350">
    <property type="entry name" value="NAD-DEPENDENT ALCOHOL DEHYDROGENASE"/>
    <property type="match status" value="1"/>
</dbReference>
<reference evidence="7" key="1">
    <citation type="submission" date="2016-10" db="EMBL/GenBank/DDBJ databases">
        <authorList>
            <person name="Varghese N."/>
            <person name="Submissions S."/>
        </authorList>
    </citation>
    <scope>NUCLEOTIDE SEQUENCE [LARGE SCALE GENOMIC DNA]</scope>
    <source>
        <strain evidence="7">DSM 26893</strain>
    </source>
</reference>
<evidence type="ECO:0000256" key="3">
    <source>
        <dbReference type="ARBA" id="ARBA00022723"/>
    </source>
</evidence>
<proteinExistence type="inferred from homology"/>
<comment type="cofactor">
    <cofactor evidence="1">
        <name>Zn(2+)</name>
        <dbReference type="ChEBI" id="CHEBI:29105"/>
    </cofactor>
</comment>
<evidence type="ECO:0000256" key="4">
    <source>
        <dbReference type="ARBA" id="ARBA00022833"/>
    </source>
</evidence>
<comment type="similarity">
    <text evidence="2">Belongs to the zinc-containing alcohol dehydrogenase family.</text>
</comment>
<keyword evidence="7" id="KW-1185">Reference proteome</keyword>
<dbReference type="Proteomes" id="UP000199372">
    <property type="component" value="Unassembled WGS sequence"/>
</dbReference>
<keyword evidence="3" id="KW-0479">Metal-binding</keyword>
<evidence type="ECO:0000256" key="1">
    <source>
        <dbReference type="ARBA" id="ARBA00001947"/>
    </source>
</evidence>
<dbReference type="GO" id="GO:0046872">
    <property type="term" value="F:metal ion binding"/>
    <property type="evidence" value="ECO:0007669"/>
    <property type="project" value="UniProtKB-KW"/>
</dbReference>
<dbReference type="CDD" id="cd08255">
    <property type="entry name" value="2-desacetyl-2-hydroxyethyl_bacteriochlorophyllide_like"/>
    <property type="match status" value="1"/>
</dbReference>
<keyword evidence="5" id="KW-0560">Oxidoreductase</keyword>
<dbReference type="InterPro" id="IPR036291">
    <property type="entry name" value="NAD(P)-bd_dom_sf"/>
</dbReference>
<evidence type="ECO:0000256" key="2">
    <source>
        <dbReference type="ARBA" id="ARBA00008072"/>
    </source>
</evidence>
<dbReference type="SUPFAM" id="SSF50129">
    <property type="entry name" value="GroES-like"/>
    <property type="match status" value="1"/>
</dbReference>
<gene>
    <name evidence="6" type="ORF">SAMN04488011_102309</name>
</gene>
<accession>A0A1H8DGD7</accession>
<dbReference type="Gene3D" id="3.90.180.10">
    <property type="entry name" value="Medium-chain alcohol dehydrogenases, catalytic domain"/>
    <property type="match status" value="1"/>
</dbReference>
<dbReference type="RefSeq" id="WP_236736977.1">
    <property type="nucleotide sequence ID" value="NZ_FOCM01000002.1"/>
</dbReference>
<evidence type="ECO:0000313" key="7">
    <source>
        <dbReference type="Proteomes" id="UP000199372"/>
    </source>
</evidence>
<keyword evidence="4" id="KW-0862">Zinc</keyword>